<feature type="region of interest" description="Disordered" evidence="1">
    <location>
        <begin position="200"/>
        <end position="229"/>
    </location>
</feature>
<comment type="caution">
    <text evidence="2">The sequence shown here is derived from an EMBL/GenBank/DDBJ whole genome shotgun (WGS) entry which is preliminary data.</text>
</comment>
<evidence type="ECO:0000256" key="1">
    <source>
        <dbReference type="SAM" id="MobiDB-lite"/>
    </source>
</evidence>
<dbReference type="EMBL" id="JANPWB010000014">
    <property type="protein sequence ID" value="KAJ1098224.1"/>
    <property type="molecule type" value="Genomic_DNA"/>
</dbReference>
<reference evidence="2" key="1">
    <citation type="journal article" date="2022" name="bioRxiv">
        <title>Sequencing and chromosome-scale assembly of the giantPleurodeles waltlgenome.</title>
        <authorList>
            <person name="Brown T."/>
            <person name="Elewa A."/>
            <person name="Iarovenko S."/>
            <person name="Subramanian E."/>
            <person name="Araus A.J."/>
            <person name="Petzold A."/>
            <person name="Susuki M."/>
            <person name="Suzuki K.-i.T."/>
            <person name="Hayashi T."/>
            <person name="Toyoda A."/>
            <person name="Oliveira C."/>
            <person name="Osipova E."/>
            <person name="Leigh N.D."/>
            <person name="Simon A."/>
            <person name="Yun M.H."/>
        </authorList>
    </citation>
    <scope>NUCLEOTIDE SEQUENCE</scope>
    <source>
        <strain evidence="2">20211129_DDA</strain>
        <tissue evidence="2">Liver</tissue>
    </source>
</reference>
<evidence type="ECO:0000313" key="3">
    <source>
        <dbReference type="Proteomes" id="UP001066276"/>
    </source>
</evidence>
<evidence type="ECO:0000313" key="2">
    <source>
        <dbReference type="EMBL" id="KAJ1098224.1"/>
    </source>
</evidence>
<keyword evidence="3" id="KW-1185">Reference proteome</keyword>
<gene>
    <name evidence="2" type="ORF">NDU88_003340</name>
</gene>
<protein>
    <submittedName>
        <fullName evidence="2">Uncharacterized protein</fullName>
    </submittedName>
</protein>
<dbReference type="Proteomes" id="UP001066276">
    <property type="component" value="Chromosome 10"/>
</dbReference>
<organism evidence="2 3">
    <name type="scientific">Pleurodeles waltl</name>
    <name type="common">Iberian ribbed newt</name>
    <dbReference type="NCBI Taxonomy" id="8319"/>
    <lineage>
        <taxon>Eukaryota</taxon>
        <taxon>Metazoa</taxon>
        <taxon>Chordata</taxon>
        <taxon>Craniata</taxon>
        <taxon>Vertebrata</taxon>
        <taxon>Euteleostomi</taxon>
        <taxon>Amphibia</taxon>
        <taxon>Batrachia</taxon>
        <taxon>Caudata</taxon>
        <taxon>Salamandroidea</taxon>
        <taxon>Salamandridae</taxon>
        <taxon>Pleurodelinae</taxon>
        <taxon>Pleurodeles</taxon>
    </lineage>
</organism>
<dbReference type="AlphaFoldDB" id="A0AAV7M6N5"/>
<accession>A0AAV7M6N5</accession>
<feature type="region of interest" description="Disordered" evidence="1">
    <location>
        <begin position="108"/>
        <end position="137"/>
    </location>
</feature>
<feature type="compositionally biased region" description="Low complexity" evidence="1">
    <location>
        <begin position="112"/>
        <end position="125"/>
    </location>
</feature>
<sequence length="229" mass="23644">MRRLLSGVWPSTAGFGPAGPSSVPCRAPLPREPCLPVMRGSHASQLHPAAAASGQGSSAGYGLPGAPLLLGSTFRQPHTALASRHLTNRASKCLTPLPHVGLFSNVSTQGGPARAQSPYAAAAPSAGPPPSLRRFGKRGSIQVCPDDLFQRRSSRGATQGAPSPPPPYCSRSMLTTLPPFSGCSSRGLCRSAAPDSVRSVFTSGGTSRSLGHPGDPGYRITPSISLFRR</sequence>
<proteinExistence type="predicted"/>
<feature type="compositionally biased region" description="Polar residues" evidence="1">
    <location>
        <begin position="200"/>
        <end position="209"/>
    </location>
</feature>
<name>A0AAV7M6N5_PLEWA</name>